<dbReference type="PATRIC" id="fig|913075.3.peg.5106"/>
<comment type="caution">
    <text evidence="2">The sequence shown here is derived from an EMBL/GenBank/DDBJ whole genome shotgun (WGS) entry which is preliminary data.</text>
</comment>
<feature type="transmembrane region" description="Helical" evidence="1">
    <location>
        <begin position="12"/>
        <end position="30"/>
    </location>
</feature>
<keyword evidence="1" id="KW-0812">Transmembrane</keyword>
<reference evidence="2 3" key="1">
    <citation type="journal article" date="2011" name="BMC Genomics">
        <title>Genome sequencing reveals diversification of virulence factor content and possible host adaptation in distinct subpopulations of Salmonella enterica.</title>
        <authorList>
            <person name="den Bakker H.C."/>
            <person name="Moreno Switt A.I."/>
            <person name="Govoni G."/>
            <person name="Cummings C.A."/>
            <person name="Ranieri M.L."/>
            <person name="Degoricija L."/>
            <person name="Hoelzer K."/>
            <person name="Rodriguez-Rivera L.D."/>
            <person name="Brown S."/>
            <person name="Bolchacova E."/>
            <person name="Furtado M.R."/>
            <person name="Wiedmann M."/>
        </authorList>
    </citation>
    <scope>NUCLEOTIDE SEQUENCE [LARGE SCALE GENOMIC DNA]</scope>
    <source>
        <strain evidence="2 3">R8-3668</strain>
    </source>
</reference>
<protein>
    <submittedName>
        <fullName evidence="2">Uncharacterized protein</fullName>
    </submittedName>
</protein>
<name>G5NMK7_SALET</name>
<evidence type="ECO:0000256" key="1">
    <source>
        <dbReference type="SAM" id="Phobius"/>
    </source>
</evidence>
<accession>G5NMK7</accession>
<sequence>MSASNNTSKWIFISIVDFLIVSFLFVLFIYHHPRNIPLFTLND</sequence>
<proteinExistence type="predicted"/>
<organism evidence="2 3">
    <name type="scientific">Salmonella enterica subsp. enterica serovar Inverness str. R8-3668</name>
    <dbReference type="NCBI Taxonomy" id="913075"/>
    <lineage>
        <taxon>Bacteria</taxon>
        <taxon>Pseudomonadati</taxon>
        <taxon>Pseudomonadota</taxon>
        <taxon>Gammaproteobacteria</taxon>
        <taxon>Enterobacterales</taxon>
        <taxon>Enterobacteriaceae</taxon>
        <taxon>Salmonella</taxon>
    </lineage>
</organism>
<keyword evidence="1" id="KW-0472">Membrane</keyword>
<dbReference type="BioCyc" id="SENT913075:G120P-1453-MONOMER"/>
<dbReference type="EMBL" id="AFCO01002102">
    <property type="protein sequence ID" value="EHC47278.1"/>
    <property type="molecule type" value="Genomic_DNA"/>
</dbReference>
<evidence type="ECO:0000313" key="3">
    <source>
        <dbReference type="Proteomes" id="UP000003532"/>
    </source>
</evidence>
<dbReference type="Proteomes" id="UP000003532">
    <property type="component" value="Unassembled WGS sequence"/>
</dbReference>
<gene>
    <name evidence="2" type="ORF">LTSEINV_6386</name>
</gene>
<dbReference type="AlphaFoldDB" id="G5NMK7"/>
<keyword evidence="1" id="KW-1133">Transmembrane helix</keyword>
<evidence type="ECO:0000313" key="2">
    <source>
        <dbReference type="EMBL" id="EHC47278.1"/>
    </source>
</evidence>